<accession>A0A2H5Q821</accession>
<evidence type="ECO:0000313" key="3">
    <source>
        <dbReference type="Proteomes" id="UP000236630"/>
    </source>
</evidence>
<reference evidence="2 3" key="1">
    <citation type="journal article" date="2017" name="Front. Genet.">
        <title>Draft sequencing of the heterozygous diploid genome of Satsuma (Citrus unshiu Marc.) using a hybrid assembly approach.</title>
        <authorList>
            <person name="Shimizu T."/>
            <person name="Tanizawa Y."/>
            <person name="Mochizuki T."/>
            <person name="Nagasaki H."/>
            <person name="Yoshioka T."/>
            <person name="Toyoda A."/>
            <person name="Fujiyama A."/>
            <person name="Kaminuma E."/>
            <person name="Nakamura Y."/>
        </authorList>
    </citation>
    <scope>NUCLEOTIDE SEQUENCE [LARGE SCALE GENOMIC DNA]</scope>
    <source>
        <strain evidence="3">cv. Miyagawa wase</strain>
    </source>
</reference>
<proteinExistence type="predicted"/>
<keyword evidence="1" id="KW-0732">Signal</keyword>
<feature type="chain" id="PRO_5014135775" evidence="1">
    <location>
        <begin position="28"/>
        <end position="55"/>
    </location>
</feature>
<dbReference type="Proteomes" id="UP000236630">
    <property type="component" value="Unassembled WGS sequence"/>
</dbReference>
<evidence type="ECO:0000256" key="1">
    <source>
        <dbReference type="SAM" id="SignalP"/>
    </source>
</evidence>
<feature type="signal peptide" evidence="1">
    <location>
        <begin position="1"/>
        <end position="27"/>
    </location>
</feature>
<gene>
    <name evidence="2" type="ORF">CUMW_203970</name>
</gene>
<comment type="caution">
    <text evidence="2">The sequence shown here is derived from an EMBL/GenBank/DDBJ whole genome shotgun (WGS) entry which is preliminary data.</text>
</comment>
<feature type="non-terminal residue" evidence="2">
    <location>
        <position position="55"/>
    </location>
</feature>
<protein>
    <submittedName>
        <fullName evidence="2">Uncharacterized protein</fullName>
    </submittedName>
</protein>
<sequence length="55" mass="6297">MSLNLSKSFSAALLFWTISFLPQELNSIDVNLNIRERKPLEVHLAPHHIRGINKS</sequence>
<organism evidence="2 3">
    <name type="scientific">Citrus unshiu</name>
    <name type="common">Satsuma mandarin</name>
    <name type="synonym">Citrus nobilis var. unshiu</name>
    <dbReference type="NCBI Taxonomy" id="55188"/>
    <lineage>
        <taxon>Eukaryota</taxon>
        <taxon>Viridiplantae</taxon>
        <taxon>Streptophyta</taxon>
        <taxon>Embryophyta</taxon>
        <taxon>Tracheophyta</taxon>
        <taxon>Spermatophyta</taxon>
        <taxon>Magnoliopsida</taxon>
        <taxon>eudicotyledons</taxon>
        <taxon>Gunneridae</taxon>
        <taxon>Pentapetalae</taxon>
        <taxon>rosids</taxon>
        <taxon>malvids</taxon>
        <taxon>Sapindales</taxon>
        <taxon>Rutaceae</taxon>
        <taxon>Aurantioideae</taxon>
        <taxon>Citrus</taxon>
    </lineage>
</organism>
<name>A0A2H5Q821_CITUN</name>
<dbReference type="EMBL" id="BDQV01000242">
    <property type="protein sequence ID" value="GAY60691.1"/>
    <property type="molecule type" value="Genomic_DNA"/>
</dbReference>
<dbReference type="AlphaFoldDB" id="A0A2H5Q821"/>
<evidence type="ECO:0000313" key="2">
    <source>
        <dbReference type="EMBL" id="GAY60691.1"/>
    </source>
</evidence>
<keyword evidence="3" id="KW-1185">Reference proteome</keyword>